<dbReference type="OrthoDB" id="3432781at2759"/>
<gene>
    <name evidence="2" type="ORF">E0Z10_g4890</name>
</gene>
<evidence type="ECO:0008006" key="4">
    <source>
        <dbReference type="Google" id="ProtNLM"/>
    </source>
</evidence>
<organism evidence="2 3">
    <name type="scientific">Xylaria hypoxylon</name>
    <dbReference type="NCBI Taxonomy" id="37992"/>
    <lineage>
        <taxon>Eukaryota</taxon>
        <taxon>Fungi</taxon>
        <taxon>Dikarya</taxon>
        <taxon>Ascomycota</taxon>
        <taxon>Pezizomycotina</taxon>
        <taxon>Sordariomycetes</taxon>
        <taxon>Xylariomycetidae</taxon>
        <taxon>Xylariales</taxon>
        <taxon>Xylariaceae</taxon>
        <taxon>Xylaria</taxon>
    </lineage>
</organism>
<dbReference type="Proteomes" id="UP000297716">
    <property type="component" value="Unassembled WGS sequence"/>
</dbReference>
<feature type="region of interest" description="Disordered" evidence="1">
    <location>
        <begin position="242"/>
        <end position="269"/>
    </location>
</feature>
<evidence type="ECO:0000313" key="2">
    <source>
        <dbReference type="EMBL" id="TGJ83885.1"/>
    </source>
</evidence>
<name>A0A4Z0YXK0_9PEZI</name>
<evidence type="ECO:0000313" key="3">
    <source>
        <dbReference type="Proteomes" id="UP000297716"/>
    </source>
</evidence>
<reference evidence="2 3" key="1">
    <citation type="submission" date="2019-03" db="EMBL/GenBank/DDBJ databases">
        <title>Draft genome sequence of Xylaria hypoxylon DSM 108379, a ubiquitous saprotrophic-parasitic fungi on hardwood.</title>
        <authorList>
            <person name="Buettner E."/>
            <person name="Leonhardt S."/>
            <person name="Gebauer A.M."/>
            <person name="Liers C."/>
            <person name="Hofrichter M."/>
            <person name="Kellner H."/>
        </authorList>
    </citation>
    <scope>NUCLEOTIDE SEQUENCE [LARGE SCALE GENOMIC DNA]</scope>
    <source>
        <strain evidence="2 3">DSM 108379</strain>
    </source>
</reference>
<protein>
    <recommendedName>
        <fullName evidence="4">Protein kinase domain-containing protein</fullName>
    </recommendedName>
</protein>
<proteinExistence type="predicted"/>
<comment type="caution">
    <text evidence="2">The sequence shown here is derived from an EMBL/GenBank/DDBJ whole genome shotgun (WGS) entry which is preliminary data.</text>
</comment>
<dbReference type="Pfam" id="PF13095">
    <property type="entry name" value="FTA2"/>
    <property type="match status" value="1"/>
</dbReference>
<sequence length="269" mass="31410">MAAPLPHRIRGPKLKPFNGELDTIEFKKVLSSNVVEQSSGEIPHSVVFQVNIKGKTFALKVFNFFSMEEIWPVILGQEHLLKENVVRHHLDPFYAECRAFGRLIENNKDDTLAVRCYGYVFLPHAIERQIERQFGISGWNRKAEDEDSPLRAIIKDHIKWKTLCNRKTFKTMRKNLEEVNKLGIFNMDIRKDNYLGGRLFDFSIAVTAPHLSLWPRLRSKERIVEDMDDDLKCFDDIVERVREKEEQPVPSQSLSWKQRTRAGTKPQHP</sequence>
<dbReference type="AlphaFoldDB" id="A0A4Z0YXK0"/>
<dbReference type="InterPro" id="IPR025213">
    <property type="entry name" value="Sim4_Fta2"/>
</dbReference>
<dbReference type="EMBL" id="SKBN01000081">
    <property type="protein sequence ID" value="TGJ83885.1"/>
    <property type="molecule type" value="Genomic_DNA"/>
</dbReference>
<evidence type="ECO:0000256" key="1">
    <source>
        <dbReference type="SAM" id="MobiDB-lite"/>
    </source>
</evidence>
<keyword evidence="3" id="KW-1185">Reference proteome</keyword>
<accession>A0A4Z0YXK0</accession>
<feature type="compositionally biased region" description="Basic residues" evidence="1">
    <location>
        <begin position="258"/>
        <end position="269"/>
    </location>
</feature>